<feature type="transmembrane region" description="Helical" evidence="1">
    <location>
        <begin position="32"/>
        <end position="50"/>
    </location>
</feature>
<dbReference type="EMBL" id="BBLT01000001">
    <property type="protein sequence ID" value="GAL83246.1"/>
    <property type="molecule type" value="Genomic_DNA"/>
</dbReference>
<protein>
    <recommendedName>
        <fullName evidence="4">Transmembrane family 220, helix</fullName>
    </recommendedName>
</protein>
<proteinExistence type="predicted"/>
<dbReference type="Proteomes" id="UP000030185">
    <property type="component" value="Unassembled WGS sequence"/>
</dbReference>
<evidence type="ECO:0000313" key="3">
    <source>
        <dbReference type="Proteomes" id="UP000030185"/>
    </source>
</evidence>
<dbReference type="AlphaFoldDB" id="A0A098L8U1"/>
<dbReference type="InterPro" id="IPR029377">
    <property type="entry name" value="TMEM220"/>
</dbReference>
<reference evidence="2 3" key="1">
    <citation type="submission" date="2014-09" db="EMBL/GenBank/DDBJ databases">
        <title>Sporocytophaga myxococcoides PG-01 genome sequencing.</title>
        <authorList>
            <person name="Liu L."/>
            <person name="Gao P.J."/>
            <person name="Chen G.J."/>
            <person name="Wang L.S."/>
        </authorList>
    </citation>
    <scope>NUCLEOTIDE SEQUENCE [LARGE SCALE GENOMIC DNA]</scope>
    <source>
        <strain evidence="2 3">PG-01</strain>
    </source>
</reference>
<name>A0A098L8U1_9BACT</name>
<evidence type="ECO:0000313" key="2">
    <source>
        <dbReference type="EMBL" id="GAL83246.1"/>
    </source>
</evidence>
<feature type="transmembrane region" description="Helical" evidence="1">
    <location>
        <begin position="7"/>
        <end position="26"/>
    </location>
</feature>
<keyword evidence="1" id="KW-0812">Transmembrane</keyword>
<keyword evidence="1" id="KW-1133">Transmembrane helix</keyword>
<dbReference type="Pfam" id="PF15071">
    <property type="entry name" value="TMEM220"/>
    <property type="match status" value="1"/>
</dbReference>
<evidence type="ECO:0000256" key="1">
    <source>
        <dbReference type="SAM" id="Phobius"/>
    </source>
</evidence>
<dbReference type="RefSeq" id="WP_045457841.1">
    <property type="nucleotide sequence ID" value="NZ_BBLT01000001.1"/>
</dbReference>
<dbReference type="STRING" id="153721.MYP_472"/>
<keyword evidence="3" id="KW-1185">Reference proteome</keyword>
<feature type="transmembrane region" description="Helical" evidence="1">
    <location>
        <begin position="96"/>
        <end position="116"/>
    </location>
</feature>
<keyword evidence="1" id="KW-0472">Membrane</keyword>
<comment type="caution">
    <text evidence="2">The sequence shown here is derived from an EMBL/GenBank/DDBJ whole genome shotgun (WGS) entry which is preliminary data.</text>
</comment>
<evidence type="ECO:0008006" key="4">
    <source>
        <dbReference type="Google" id="ProtNLM"/>
    </source>
</evidence>
<dbReference type="OrthoDB" id="329078at2"/>
<accession>A0A098L8U1</accession>
<sequence length="128" mass="14655">MRKNNLTGTIPSLWGFLFIGFAIVQLNDQDPFIWISIYSFAALICFYSGIKRIHSLILMLFASLFAAGCIYLWPPVYEGIAMPMDYSSNIELAREAMGLLICAVAMINLIVLNWIFMRRIKMAKKRVH</sequence>
<gene>
    <name evidence="2" type="ORF">MYP_472</name>
</gene>
<feature type="transmembrane region" description="Helical" evidence="1">
    <location>
        <begin position="57"/>
        <end position="76"/>
    </location>
</feature>
<organism evidence="2 3">
    <name type="scientific">Sporocytophaga myxococcoides</name>
    <dbReference type="NCBI Taxonomy" id="153721"/>
    <lineage>
        <taxon>Bacteria</taxon>
        <taxon>Pseudomonadati</taxon>
        <taxon>Bacteroidota</taxon>
        <taxon>Cytophagia</taxon>
        <taxon>Cytophagales</taxon>
        <taxon>Cytophagaceae</taxon>
        <taxon>Sporocytophaga</taxon>
    </lineage>
</organism>